<sequence length="313" mass="33600">MTRLLKTGPYAPPEPRRRLTASSPDGARINIEIHGPQDAPVVVLAHGWTCSTAFWAPVIRDLAADHRVIAYDQRGHGRSPAASSPGGYSTTALADDLGAVLDAALEPGEQAVIVGHSMGAMTIIAAANRPYLRERATATVLVSTGASRLRLESKVFPIRIKALRKLAHRVMLVSKAPMGPVTPISKRLLKYVTMGPAATPEQLDACARIVQSCPRKPRGEWGRVLAGLELDAEVRRMPVPTAVIQGTADRLTPAVHARRIEAALPQSEGLTELPGRGHMTPVESTEDVVALIREIVKKYGQPETAEEKAEKSA</sequence>
<dbReference type="InterPro" id="IPR000073">
    <property type="entry name" value="AB_hydrolase_1"/>
</dbReference>
<gene>
    <name evidence="3" type="ORF">G5C51_33450</name>
</gene>
<dbReference type="GO" id="GO:0016787">
    <property type="term" value="F:hydrolase activity"/>
    <property type="evidence" value="ECO:0007669"/>
    <property type="project" value="UniProtKB-KW"/>
</dbReference>
<proteinExistence type="predicted"/>
<dbReference type="AlphaFoldDB" id="A0A6G4U970"/>
<reference evidence="3 4" key="1">
    <citation type="submission" date="2020-02" db="EMBL/GenBank/DDBJ databases">
        <title>Whole-genome analyses of novel actinobacteria.</title>
        <authorList>
            <person name="Sahin N."/>
        </authorList>
    </citation>
    <scope>NUCLEOTIDE SEQUENCE [LARGE SCALE GENOMIC DNA]</scope>
    <source>
        <strain evidence="3 4">A7024</strain>
    </source>
</reference>
<dbReference type="RefSeq" id="WP_165243060.1">
    <property type="nucleotide sequence ID" value="NZ_JAAKZV010000231.1"/>
</dbReference>
<name>A0A6G4U970_9ACTN</name>
<feature type="domain" description="AB hydrolase-1" evidence="2">
    <location>
        <begin position="42"/>
        <end position="290"/>
    </location>
</feature>
<dbReference type="InterPro" id="IPR029058">
    <property type="entry name" value="AB_hydrolase_fold"/>
</dbReference>
<evidence type="ECO:0000313" key="3">
    <source>
        <dbReference type="EMBL" id="NGN68785.1"/>
    </source>
</evidence>
<dbReference type="PANTHER" id="PTHR43798">
    <property type="entry name" value="MONOACYLGLYCEROL LIPASE"/>
    <property type="match status" value="1"/>
</dbReference>
<dbReference type="SUPFAM" id="SSF53474">
    <property type="entry name" value="alpha/beta-Hydrolases"/>
    <property type="match status" value="1"/>
</dbReference>
<evidence type="ECO:0000313" key="4">
    <source>
        <dbReference type="Proteomes" id="UP000481583"/>
    </source>
</evidence>
<dbReference type="Gene3D" id="3.40.50.1820">
    <property type="entry name" value="alpha/beta hydrolase"/>
    <property type="match status" value="1"/>
</dbReference>
<keyword evidence="3" id="KW-0378">Hydrolase</keyword>
<organism evidence="3 4">
    <name type="scientific">Streptomyces coryli</name>
    <dbReference type="NCBI Taxonomy" id="1128680"/>
    <lineage>
        <taxon>Bacteria</taxon>
        <taxon>Bacillati</taxon>
        <taxon>Actinomycetota</taxon>
        <taxon>Actinomycetes</taxon>
        <taxon>Kitasatosporales</taxon>
        <taxon>Streptomycetaceae</taxon>
        <taxon>Streptomyces</taxon>
    </lineage>
</organism>
<dbReference type="PRINTS" id="PR00111">
    <property type="entry name" value="ABHYDROLASE"/>
</dbReference>
<dbReference type="PANTHER" id="PTHR43798:SF33">
    <property type="entry name" value="HYDROLASE, PUTATIVE (AFU_ORTHOLOGUE AFUA_2G14860)-RELATED"/>
    <property type="match status" value="1"/>
</dbReference>
<accession>A0A6G4U970</accession>
<dbReference type="InterPro" id="IPR050266">
    <property type="entry name" value="AB_hydrolase_sf"/>
</dbReference>
<dbReference type="EMBL" id="JAAKZV010000231">
    <property type="protein sequence ID" value="NGN68785.1"/>
    <property type="molecule type" value="Genomic_DNA"/>
</dbReference>
<dbReference type="GO" id="GO:0016020">
    <property type="term" value="C:membrane"/>
    <property type="evidence" value="ECO:0007669"/>
    <property type="project" value="TreeGrafter"/>
</dbReference>
<evidence type="ECO:0000259" key="2">
    <source>
        <dbReference type="Pfam" id="PF12697"/>
    </source>
</evidence>
<dbReference type="Proteomes" id="UP000481583">
    <property type="component" value="Unassembled WGS sequence"/>
</dbReference>
<comment type="caution">
    <text evidence="3">The sequence shown here is derived from an EMBL/GenBank/DDBJ whole genome shotgun (WGS) entry which is preliminary data.</text>
</comment>
<evidence type="ECO:0000256" key="1">
    <source>
        <dbReference type="SAM" id="MobiDB-lite"/>
    </source>
</evidence>
<dbReference type="Pfam" id="PF12697">
    <property type="entry name" value="Abhydrolase_6"/>
    <property type="match status" value="1"/>
</dbReference>
<feature type="region of interest" description="Disordered" evidence="1">
    <location>
        <begin position="1"/>
        <end position="24"/>
    </location>
</feature>
<protein>
    <submittedName>
        <fullName evidence="3">Alpha/beta hydrolase</fullName>
    </submittedName>
</protein>
<keyword evidence="4" id="KW-1185">Reference proteome</keyword>